<dbReference type="GO" id="GO:0005789">
    <property type="term" value="C:endoplasmic reticulum membrane"/>
    <property type="evidence" value="ECO:0007669"/>
    <property type="project" value="UniProtKB-SubCell"/>
</dbReference>
<keyword evidence="11" id="KW-1185">Reference proteome</keyword>
<dbReference type="OrthoDB" id="6509270at2759"/>
<feature type="compositionally biased region" description="Low complexity" evidence="7">
    <location>
        <begin position="118"/>
        <end position="127"/>
    </location>
</feature>
<evidence type="ECO:0000256" key="7">
    <source>
        <dbReference type="SAM" id="MobiDB-lite"/>
    </source>
</evidence>
<evidence type="ECO:0000256" key="5">
    <source>
        <dbReference type="ARBA" id="ARBA00023242"/>
    </source>
</evidence>
<dbReference type="PANTHER" id="PTHR45996:SF3">
    <property type="entry name" value="CREB-H TRANSCRIPTION FACTOR HOMOLOG LET-607"/>
    <property type="match status" value="1"/>
</dbReference>
<feature type="non-terminal residue" evidence="10">
    <location>
        <position position="1"/>
    </location>
</feature>
<dbReference type="PANTHER" id="PTHR45996">
    <property type="entry name" value="AGAP001464-PB"/>
    <property type="match status" value="1"/>
</dbReference>
<evidence type="ECO:0000256" key="1">
    <source>
        <dbReference type="ARBA" id="ARBA00004648"/>
    </source>
</evidence>
<keyword evidence="6" id="KW-0175">Coiled coil</keyword>
<organism evidence="10">
    <name type="scientific">Oppiella nova</name>
    <dbReference type="NCBI Taxonomy" id="334625"/>
    <lineage>
        <taxon>Eukaryota</taxon>
        <taxon>Metazoa</taxon>
        <taxon>Ecdysozoa</taxon>
        <taxon>Arthropoda</taxon>
        <taxon>Chelicerata</taxon>
        <taxon>Arachnida</taxon>
        <taxon>Acari</taxon>
        <taxon>Acariformes</taxon>
        <taxon>Sarcoptiformes</taxon>
        <taxon>Oribatida</taxon>
        <taxon>Brachypylina</taxon>
        <taxon>Oppioidea</taxon>
        <taxon>Oppiidae</taxon>
        <taxon>Oppiella</taxon>
    </lineage>
</organism>
<keyword evidence="3" id="KW-0238">DNA-binding</keyword>
<protein>
    <recommendedName>
        <fullName evidence="9">BZIP domain-containing protein</fullName>
    </recommendedName>
</protein>
<feature type="compositionally biased region" description="Low complexity" evidence="7">
    <location>
        <begin position="154"/>
        <end position="166"/>
    </location>
</feature>
<dbReference type="EMBL" id="CAJPVJ010005594">
    <property type="protein sequence ID" value="CAG2169670.1"/>
    <property type="molecule type" value="Genomic_DNA"/>
</dbReference>
<keyword evidence="4" id="KW-0804">Transcription</keyword>
<evidence type="ECO:0000256" key="8">
    <source>
        <dbReference type="SAM" id="Phobius"/>
    </source>
</evidence>
<keyword evidence="8" id="KW-0472">Membrane</keyword>
<feature type="transmembrane region" description="Helical" evidence="8">
    <location>
        <begin position="280"/>
        <end position="301"/>
    </location>
</feature>
<evidence type="ECO:0000256" key="4">
    <source>
        <dbReference type="ARBA" id="ARBA00023163"/>
    </source>
</evidence>
<keyword evidence="8" id="KW-0812">Transmembrane</keyword>
<keyword evidence="8" id="KW-1133">Transmembrane helix</keyword>
<dbReference type="GO" id="GO:0005634">
    <property type="term" value="C:nucleus"/>
    <property type="evidence" value="ECO:0007669"/>
    <property type="project" value="TreeGrafter"/>
</dbReference>
<dbReference type="InterPro" id="IPR004827">
    <property type="entry name" value="bZIP"/>
</dbReference>
<evidence type="ECO:0000256" key="6">
    <source>
        <dbReference type="SAM" id="Coils"/>
    </source>
</evidence>
<keyword evidence="5" id="KW-0539">Nucleus</keyword>
<feature type="domain" description="BZIP" evidence="9">
    <location>
        <begin position="209"/>
        <end position="272"/>
    </location>
</feature>
<evidence type="ECO:0000256" key="3">
    <source>
        <dbReference type="ARBA" id="ARBA00023125"/>
    </source>
</evidence>
<dbReference type="GO" id="GO:0000978">
    <property type="term" value="F:RNA polymerase II cis-regulatory region sequence-specific DNA binding"/>
    <property type="evidence" value="ECO:0007669"/>
    <property type="project" value="TreeGrafter"/>
</dbReference>
<dbReference type="SMART" id="SM00338">
    <property type="entry name" value="BRLZ"/>
    <property type="match status" value="1"/>
</dbReference>
<evidence type="ECO:0000256" key="2">
    <source>
        <dbReference type="ARBA" id="ARBA00023015"/>
    </source>
</evidence>
<feature type="coiled-coil region" evidence="6">
    <location>
        <begin position="220"/>
        <end position="268"/>
    </location>
</feature>
<gene>
    <name evidence="10" type="ORF">ONB1V03_LOCUS9144</name>
</gene>
<reference evidence="10" key="1">
    <citation type="submission" date="2020-11" db="EMBL/GenBank/DDBJ databases">
        <authorList>
            <person name="Tran Van P."/>
        </authorList>
    </citation>
    <scope>NUCLEOTIDE SEQUENCE</scope>
</reference>
<dbReference type="SUPFAM" id="SSF57959">
    <property type="entry name" value="Leucine zipper domain"/>
    <property type="match status" value="1"/>
</dbReference>
<sequence>MNKLLDEMSVCDDFHLSPNSLLSSFETSIDDDLSLEFAQMVDNNDPWIGNGVIDNMNIFSAAPDDIFDDDFNTDSSKSSVSLSPEPTVKCEVEIDNEIEINSEELNDCDVDSPVSYAGSTGSTSSSSRNYDFTKVVLLSAQSIKKEPKEYTSGSSTKSSPKTSPKSRTPRNIKITDLVLTDEEKRLLSKEGYHDFPSGSLPLTKHEEKILRKIRRKIRNKKSAQCSRQRKKEYLEDLERRFDERNHENEQLKKEVIKLKKENDTLLVKMKKILSMNGQNASFKSSFFVIVLSFLLILVPYFRPEVEEFGLNEKDVVGTGRHLLSALYSD</sequence>
<dbReference type="Gene3D" id="1.20.5.170">
    <property type="match status" value="1"/>
</dbReference>
<feature type="region of interest" description="Disordered" evidence="7">
    <location>
        <begin position="146"/>
        <end position="174"/>
    </location>
</feature>
<dbReference type="EMBL" id="OC920419">
    <property type="protein sequence ID" value="CAD7652483.1"/>
    <property type="molecule type" value="Genomic_DNA"/>
</dbReference>
<dbReference type="Proteomes" id="UP000728032">
    <property type="component" value="Unassembled WGS sequence"/>
</dbReference>
<dbReference type="PROSITE" id="PS50217">
    <property type="entry name" value="BZIP"/>
    <property type="match status" value="1"/>
</dbReference>
<accession>A0A7R9M2Y4</accession>
<dbReference type="AlphaFoldDB" id="A0A7R9M2Y4"/>
<dbReference type="InterPro" id="IPR046347">
    <property type="entry name" value="bZIP_sf"/>
</dbReference>
<evidence type="ECO:0000259" key="9">
    <source>
        <dbReference type="PROSITE" id="PS50217"/>
    </source>
</evidence>
<dbReference type="InterPro" id="IPR051381">
    <property type="entry name" value="CREB_ATF_subfamily"/>
</dbReference>
<dbReference type="CDD" id="cd14689">
    <property type="entry name" value="bZIP_CREB3"/>
    <property type="match status" value="1"/>
</dbReference>
<keyword evidence="2" id="KW-0805">Transcription regulation</keyword>
<evidence type="ECO:0000313" key="10">
    <source>
        <dbReference type="EMBL" id="CAD7652483.1"/>
    </source>
</evidence>
<dbReference type="Pfam" id="PF00170">
    <property type="entry name" value="bZIP_1"/>
    <property type="match status" value="1"/>
</dbReference>
<proteinExistence type="predicted"/>
<dbReference type="GO" id="GO:0000981">
    <property type="term" value="F:DNA-binding transcription factor activity, RNA polymerase II-specific"/>
    <property type="evidence" value="ECO:0007669"/>
    <property type="project" value="TreeGrafter"/>
</dbReference>
<feature type="region of interest" description="Disordered" evidence="7">
    <location>
        <begin position="102"/>
        <end position="127"/>
    </location>
</feature>
<name>A0A7R9M2Y4_9ACAR</name>
<comment type="subcellular location">
    <subcellularLocation>
        <location evidence="1">Endoplasmic reticulum membrane</location>
        <topology evidence="1">Single-pass type II membrane protein</topology>
    </subcellularLocation>
</comment>
<evidence type="ECO:0000313" key="11">
    <source>
        <dbReference type="Proteomes" id="UP000728032"/>
    </source>
</evidence>